<dbReference type="HAMAP" id="MF_01006">
    <property type="entry name" value="Undec_diphosphatase"/>
    <property type="match status" value="1"/>
</dbReference>
<feature type="transmembrane region" description="Helical" evidence="14">
    <location>
        <begin position="244"/>
        <end position="263"/>
    </location>
</feature>
<keyword evidence="14" id="KW-0133">Cell shape</keyword>
<comment type="caution">
    <text evidence="15">The sequence shown here is derived from an EMBL/GenBank/DDBJ whole genome shotgun (WGS) entry which is preliminary data.</text>
</comment>
<feature type="transmembrane region" description="Helical" evidence="14">
    <location>
        <begin position="216"/>
        <end position="238"/>
    </location>
</feature>
<dbReference type="PANTHER" id="PTHR30622:SF4">
    <property type="entry name" value="UNDECAPRENYL-DIPHOSPHATASE"/>
    <property type="match status" value="1"/>
</dbReference>
<evidence type="ECO:0000256" key="12">
    <source>
        <dbReference type="ARBA" id="ARBA00032932"/>
    </source>
</evidence>
<keyword evidence="7 14" id="KW-0378">Hydrolase</keyword>
<evidence type="ECO:0000256" key="10">
    <source>
        <dbReference type="ARBA" id="ARBA00023251"/>
    </source>
</evidence>
<evidence type="ECO:0000256" key="5">
    <source>
        <dbReference type="ARBA" id="ARBA00022475"/>
    </source>
</evidence>
<sequence length="264" mass="29297">MELLQVIVLSLIQGFTEFLPISSSAHLLIPHHVFDWGDQGLAFDVAVHLGSLLAVISYFRKDIWKLLVAMTQHLRTGRHTENSQFAYYLLIGSLPLLILGLIGRDWIEINLRTLQIIIISTVLFAPLLLAADLFGNKKRKHQELDLYSAIFIGATQILALIPGASRSGLTITAALFLGFNRESASRISFMMAIPAIAGASFIKLFDLATRELPVQWTDIILGIFTSGVAAFICIALFLKLIDRVGFLPFVLYRLLLGSILFFAI</sequence>
<evidence type="ECO:0000256" key="8">
    <source>
        <dbReference type="ARBA" id="ARBA00022989"/>
    </source>
</evidence>
<evidence type="ECO:0000256" key="1">
    <source>
        <dbReference type="ARBA" id="ARBA00004651"/>
    </source>
</evidence>
<feature type="transmembrane region" description="Helical" evidence="14">
    <location>
        <begin position="146"/>
        <end position="164"/>
    </location>
</feature>
<reference evidence="15 16" key="1">
    <citation type="submission" date="2019-02" db="EMBL/GenBank/DDBJ databases">
        <title>Prokaryotic population dynamics and viral predation in marine succession experiment using metagenomics: the confinement effect.</title>
        <authorList>
            <person name="Haro-Moreno J.M."/>
            <person name="Rodriguez-Valera F."/>
            <person name="Lopez-Perez M."/>
        </authorList>
    </citation>
    <scope>NUCLEOTIDE SEQUENCE [LARGE SCALE GENOMIC DNA]</scope>
    <source>
        <strain evidence="15">MED-G157</strain>
    </source>
</reference>
<evidence type="ECO:0000256" key="2">
    <source>
        <dbReference type="ARBA" id="ARBA00010621"/>
    </source>
</evidence>
<keyword evidence="5 14" id="KW-1003">Cell membrane</keyword>
<evidence type="ECO:0000313" key="16">
    <source>
        <dbReference type="Proteomes" id="UP000316199"/>
    </source>
</evidence>
<feature type="transmembrane region" description="Helical" evidence="14">
    <location>
        <begin position="41"/>
        <end position="59"/>
    </location>
</feature>
<dbReference type="GO" id="GO:0009252">
    <property type="term" value="P:peptidoglycan biosynthetic process"/>
    <property type="evidence" value="ECO:0007669"/>
    <property type="project" value="UniProtKB-KW"/>
</dbReference>
<dbReference type="Proteomes" id="UP000316199">
    <property type="component" value="Unassembled WGS sequence"/>
</dbReference>
<dbReference type="GO" id="GO:0046677">
    <property type="term" value="P:response to antibiotic"/>
    <property type="evidence" value="ECO:0007669"/>
    <property type="project" value="UniProtKB-UniRule"/>
</dbReference>
<dbReference type="NCBIfam" id="NF001393">
    <property type="entry name" value="PRK00281.2-4"/>
    <property type="match status" value="1"/>
</dbReference>
<gene>
    <name evidence="14" type="primary">uppP</name>
    <name evidence="15" type="ORF">EVA68_04255</name>
</gene>
<comment type="function">
    <text evidence="14">Catalyzes the dephosphorylation of undecaprenyl diphosphate (UPP). Confers resistance to bacitracin.</text>
</comment>
<keyword evidence="9 14" id="KW-0472">Membrane</keyword>
<keyword evidence="14" id="KW-0573">Peptidoglycan synthesis</keyword>
<name>A0A520S1Z3_9GAMM</name>
<feature type="transmembrane region" description="Helical" evidence="14">
    <location>
        <begin position="184"/>
        <end position="204"/>
    </location>
</feature>
<comment type="miscellaneous">
    <text evidence="14">Bacitracin is thought to be involved in the inhibition of peptidoglycan synthesis by sequestering undecaprenyl diphosphate, thereby reducing the pool of lipid carrier available.</text>
</comment>
<organism evidence="15 16">
    <name type="scientific">OM182 bacterium</name>
    <dbReference type="NCBI Taxonomy" id="2510334"/>
    <lineage>
        <taxon>Bacteria</taxon>
        <taxon>Pseudomonadati</taxon>
        <taxon>Pseudomonadota</taxon>
        <taxon>Gammaproteobacteria</taxon>
        <taxon>OMG group</taxon>
        <taxon>OM182 clade</taxon>
    </lineage>
</organism>
<evidence type="ECO:0000256" key="6">
    <source>
        <dbReference type="ARBA" id="ARBA00022692"/>
    </source>
</evidence>
<evidence type="ECO:0000256" key="13">
    <source>
        <dbReference type="ARBA" id="ARBA00047594"/>
    </source>
</evidence>
<evidence type="ECO:0000256" key="3">
    <source>
        <dbReference type="ARBA" id="ARBA00012374"/>
    </source>
</evidence>
<dbReference type="GO" id="GO:0008360">
    <property type="term" value="P:regulation of cell shape"/>
    <property type="evidence" value="ECO:0007669"/>
    <property type="project" value="UniProtKB-KW"/>
</dbReference>
<dbReference type="InterPro" id="IPR003824">
    <property type="entry name" value="UppP"/>
</dbReference>
<dbReference type="EMBL" id="SHAG01000011">
    <property type="protein sequence ID" value="RZO76497.1"/>
    <property type="molecule type" value="Genomic_DNA"/>
</dbReference>
<evidence type="ECO:0000256" key="4">
    <source>
        <dbReference type="ARBA" id="ARBA00021581"/>
    </source>
</evidence>
<dbReference type="EC" id="3.6.1.27" evidence="3 14"/>
<dbReference type="NCBIfam" id="TIGR00753">
    <property type="entry name" value="undec_PP_bacA"/>
    <property type="match status" value="1"/>
</dbReference>
<dbReference type="GO" id="GO:0050380">
    <property type="term" value="F:undecaprenyl-diphosphatase activity"/>
    <property type="evidence" value="ECO:0007669"/>
    <property type="project" value="UniProtKB-UniRule"/>
</dbReference>
<feature type="transmembrane region" description="Helical" evidence="14">
    <location>
        <begin position="114"/>
        <end position="134"/>
    </location>
</feature>
<evidence type="ECO:0000256" key="9">
    <source>
        <dbReference type="ARBA" id="ARBA00023136"/>
    </source>
</evidence>
<keyword evidence="14" id="KW-0961">Cell wall biogenesis/degradation</keyword>
<feature type="transmembrane region" description="Helical" evidence="14">
    <location>
        <begin position="85"/>
        <end position="102"/>
    </location>
</feature>
<dbReference type="PANTHER" id="PTHR30622">
    <property type="entry name" value="UNDECAPRENYL-DIPHOSPHATASE"/>
    <property type="match status" value="1"/>
</dbReference>
<evidence type="ECO:0000256" key="11">
    <source>
        <dbReference type="ARBA" id="ARBA00032707"/>
    </source>
</evidence>
<dbReference type="GO" id="GO:0005886">
    <property type="term" value="C:plasma membrane"/>
    <property type="evidence" value="ECO:0007669"/>
    <property type="project" value="UniProtKB-SubCell"/>
</dbReference>
<accession>A0A520S1Z3</accession>
<proteinExistence type="inferred from homology"/>
<evidence type="ECO:0000256" key="7">
    <source>
        <dbReference type="ARBA" id="ARBA00022801"/>
    </source>
</evidence>
<protein>
    <recommendedName>
        <fullName evidence="4 14">Undecaprenyl-diphosphatase</fullName>
        <ecNumber evidence="3 14">3.6.1.27</ecNumber>
    </recommendedName>
    <alternativeName>
        <fullName evidence="12 14">Bacitracin resistance protein</fullName>
    </alternativeName>
    <alternativeName>
        <fullName evidence="11 14">Undecaprenyl pyrophosphate phosphatase</fullName>
    </alternativeName>
</protein>
<evidence type="ECO:0000256" key="14">
    <source>
        <dbReference type="HAMAP-Rule" id="MF_01006"/>
    </source>
</evidence>
<comment type="subcellular location">
    <subcellularLocation>
        <location evidence="1 14">Cell membrane</location>
        <topology evidence="1 14">Multi-pass membrane protein</topology>
    </subcellularLocation>
</comment>
<dbReference type="Pfam" id="PF02673">
    <property type="entry name" value="BacA"/>
    <property type="match status" value="1"/>
</dbReference>
<comment type="catalytic activity">
    <reaction evidence="13 14">
        <text>di-trans,octa-cis-undecaprenyl diphosphate + H2O = di-trans,octa-cis-undecaprenyl phosphate + phosphate + H(+)</text>
        <dbReference type="Rhea" id="RHEA:28094"/>
        <dbReference type="ChEBI" id="CHEBI:15377"/>
        <dbReference type="ChEBI" id="CHEBI:15378"/>
        <dbReference type="ChEBI" id="CHEBI:43474"/>
        <dbReference type="ChEBI" id="CHEBI:58405"/>
        <dbReference type="ChEBI" id="CHEBI:60392"/>
        <dbReference type="EC" id="3.6.1.27"/>
    </reaction>
</comment>
<keyword evidence="10 14" id="KW-0046">Antibiotic resistance</keyword>
<dbReference type="GO" id="GO:0071555">
    <property type="term" value="P:cell wall organization"/>
    <property type="evidence" value="ECO:0007669"/>
    <property type="project" value="UniProtKB-KW"/>
</dbReference>
<comment type="similarity">
    <text evidence="2 14">Belongs to the UppP family.</text>
</comment>
<keyword evidence="8 14" id="KW-1133">Transmembrane helix</keyword>
<evidence type="ECO:0000313" key="15">
    <source>
        <dbReference type="EMBL" id="RZO76497.1"/>
    </source>
</evidence>
<keyword evidence="6 14" id="KW-0812">Transmembrane</keyword>
<dbReference type="AlphaFoldDB" id="A0A520S1Z3"/>